<keyword evidence="5 6" id="KW-0472">Membrane</keyword>
<dbReference type="GO" id="GO:0005886">
    <property type="term" value="C:plasma membrane"/>
    <property type="evidence" value="ECO:0007669"/>
    <property type="project" value="UniProtKB-SubCell"/>
</dbReference>
<dbReference type="RefSeq" id="WP_114278748.1">
    <property type="nucleotide sequence ID" value="NZ_QPJY01000002.1"/>
</dbReference>
<evidence type="ECO:0000313" key="9">
    <source>
        <dbReference type="Proteomes" id="UP000252707"/>
    </source>
</evidence>
<evidence type="ECO:0000256" key="2">
    <source>
        <dbReference type="ARBA" id="ARBA00022475"/>
    </source>
</evidence>
<dbReference type="PANTHER" id="PTHR34187">
    <property type="entry name" value="FGR18P"/>
    <property type="match status" value="1"/>
</dbReference>
<dbReference type="InterPro" id="IPR003807">
    <property type="entry name" value="DUF202"/>
</dbReference>
<proteinExistence type="predicted"/>
<accession>A0A369CFP4</accession>
<comment type="subcellular location">
    <subcellularLocation>
        <location evidence="1">Cell membrane</location>
        <topology evidence="1">Multi-pass membrane protein</topology>
    </subcellularLocation>
</comment>
<dbReference type="EMBL" id="QPJY01000002">
    <property type="protein sequence ID" value="RCX31915.1"/>
    <property type="molecule type" value="Genomic_DNA"/>
</dbReference>
<evidence type="ECO:0000259" key="7">
    <source>
        <dbReference type="Pfam" id="PF02656"/>
    </source>
</evidence>
<name>A0A369CFP4_9GAMM</name>
<keyword evidence="4 6" id="KW-1133">Transmembrane helix</keyword>
<evidence type="ECO:0000256" key="3">
    <source>
        <dbReference type="ARBA" id="ARBA00022692"/>
    </source>
</evidence>
<organism evidence="8 9">
    <name type="scientific">Thioalbus denitrificans</name>
    <dbReference type="NCBI Taxonomy" id="547122"/>
    <lineage>
        <taxon>Bacteria</taxon>
        <taxon>Pseudomonadati</taxon>
        <taxon>Pseudomonadota</taxon>
        <taxon>Gammaproteobacteria</taxon>
        <taxon>Chromatiales</taxon>
        <taxon>Ectothiorhodospiraceae</taxon>
        <taxon>Thioalbus</taxon>
    </lineage>
</organism>
<feature type="transmembrane region" description="Helical" evidence="6">
    <location>
        <begin position="100"/>
        <end position="120"/>
    </location>
</feature>
<dbReference type="Pfam" id="PF02656">
    <property type="entry name" value="DUF202"/>
    <property type="match status" value="1"/>
</dbReference>
<evidence type="ECO:0000256" key="5">
    <source>
        <dbReference type="ARBA" id="ARBA00023136"/>
    </source>
</evidence>
<evidence type="ECO:0000256" key="1">
    <source>
        <dbReference type="ARBA" id="ARBA00004651"/>
    </source>
</evidence>
<reference evidence="8 9" key="1">
    <citation type="submission" date="2018-07" db="EMBL/GenBank/DDBJ databases">
        <title>Genomic Encyclopedia of Type Strains, Phase IV (KMG-IV): sequencing the most valuable type-strain genomes for metagenomic binning, comparative biology and taxonomic classification.</title>
        <authorList>
            <person name="Goeker M."/>
        </authorList>
    </citation>
    <scope>NUCLEOTIDE SEQUENCE [LARGE SCALE GENOMIC DNA]</scope>
    <source>
        <strain evidence="8 9">DSM 26407</strain>
    </source>
</reference>
<dbReference type="InterPro" id="IPR052053">
    <property type="entry name" value="IM_YidH-like"/>
</dbReference>
<keyword evidence="2" id="KW-1003">Cell membrane</keyword>
<feature type="domain" description="DUF202" evidence="7">
    <location>
        <begin position="6"/>
        <end position="86"/>
    </location>
</feature>
<dbReference type="PANTHER" id="PTHR34187:SF2">
    <property type="entry name" value="DUF202 DOMAIN-CONTAINING PROTEIN"/>
    <property type="match status" value="1"/>
</dbReference>
<evidence type="ECO:0000313" key="8">
    <source>
        <dbReference type="EMBL" id="RCX31915.1"/>
    </source>
</evidence>
<protein>
    <submittedName>
        <fullName evidence="8">Putative membrane protein</fullName>
    </submittedName>
</protein>
<comment type="caution">
    <text evidence="8">The sequence shown here is derived from an EMBL/GenBank/DDBJ whole genome shotgun (WGS) entry which is preliminary data.</text>
</comment>
<dbReference type="Proteomes" id="UP000252707">
    <property type="component" value="Unassembled WGS sequence"/>
</dbReference>
<feature type="transmembrane region" description="Helical" evidence="6">
    <location>
        <begin position="15"/>
        <end position="32"/>
    </location>
</feature>
<gene>
    <name evidence="8" type="ORF">DFQ59_102262</name>
</gene>
<dbReference type="OrthoDB" id="582337at2"/>
<dbReference type="AlphaFoldDB" id="A0A369CFP4"/>
<evidence type="ECO:0000256" key="4">
    <source>
        <dbReference type="ARBA" id="ARBA00022989"/>
    </source>
</evidence>
<feature type="transmembrane region" description="Helical" evidence="6">
    <location>
        <begin position="60"/>
        <end position="79"/>
    </location>
</feature>
<keyword evidence="9" id="KW-1185">Reference proteome</keyword>
<keyword evidence="3 6" id="KW-0812">Transmembrane</keyword>
<evidence type="ECO:0000256" key="6">
    <source>
        <dbReference type="SAM" id="Phobius"/>
    </source>
</evidence>
<sequence length="124" mass="13826">MINHYRDHAANERTFLAWVRTGITVMMLGFLVEKFDIFLAAVAVETHGLQGVQQHGNGSWLVSLSLVCLGIVMNVCAALRFFRTGRELEGEAPARFRSRLLGIGLPSSMVLFGLYLLAYLTRIL</sequence>